<dbReference type="AlphaFoldDB" id="Q7U3S2"/>
<proteinExistence type="predicted"/>
<protein>
    <recommendedName>
        <fullName evidence="5">glycine oxidase</fullName>
        <ecNumber evidence="5">1.4.3.19</ecNumber>
    </recommendedName>
</protein>
<sequence>MNPLNRTDQRPTLILGGGLMGLAVAHQLARRGTAVQVISRNRSEAAGFVAAGMLAPHAEGLSGSLLQLGQASLKLIPRWVAQIEMDSGLSCGLRACGIVVPFRSDEERAQYPTATAGMKLDRAGLERELPGIGPSWSSGLLFDQDGQIDNRRQLMRALERACVSLGVRFLEGAEVRSMTRGPHGSITHVTLMTAQGDTQQLPCDQAVLCSGAWSRQLLSELPVFPVKGQMLSLQAPREALKRVIFGPGTYLVPREDGLIVVGATSEVETGFAGGLTPAGQKQLQAGIESLLPMATHWPPMERWWGFRPCTPDEGPLLGPGPTPGLWLACGHHRNGVLLAAITAELTADAITEQSPNNAMTTLLGAFRWNRFSKPEIDQASTRQV</sequence>
<dbReference type="GO" id="GO:0050660">
    <property type="term" value="F:flavin adenine dinucleotide binding"/>
    <property type="evidence" value="ECO:0007669"/>
    <property type="project" value="InterPro"/>
</dbReference>
<accession>Q7U3S2</accession>
<evidence type="ECO:0000256" key="2">
    <source>
        <dbReference type="ARBA" id="ARBA00022977"/>
    </source>
</evidence>
<comment type="pathway">
    <text evidence="1">Cofactor biosynthesis; thiamine diphosphate biosynthesis.</text>
</comment>
<dbReference type="GO" id="GO:0043799">
    <property type="term" value="F:glycine oxidase activity"/>
    <property type="evidence" value="ECO:0007669"/>
    <property type="project" value="UniProtKB-EC"/>
</dbReference>
<evidence type="ECO:0000313" key="8">
    <source>
        <dbReference type="Proteomes" id="UP000001422"/>
    </source>
</evidence>
<dbReference type="Gene3D" id="3.50.50.60">
    <property type="entry name" value="FAD/NAD(P)-binding domain"/>
    <property type="match status" value="1"/>
</dbReference>
<evidence type="ECO:0000256" key="1">
    <source>
        <dbReference type="ARBA" id="ARBA00004948"/>
    </source>
</evidence>
<dbReference type="STRING" id="84588.SYNW2357"/>
<dbReference type="UniPathway" id="UPA00060"/>
<keyword evidence="3" id="KW-0560">Oxidoreductase</keyword>
<evidence type="ECO:0000256" key="5">
    <source>
        <dbReference type="ARBA" id="ARBA00050018"/>
    </source>
</evidence>
<dbReference type="InterPro" id="IPR006076">
    <property type="entry name" value="FAD-dep_OxRdtase"/>
</dbReference>
<dbReference type="HOGENOM" id="CLU_007884_4_5_3"/>
<evidence type="ECO:0000259" key="6">
    <source>
        <dbReference type="Pfam" id="PF01266"/>
    </source>
</evidence>
<dbReference type="InterPro" id="IPR012727">
    <property type="entry name" value="Gly_oxidase_ThiO"/>
</dbReference>
<dbReference type="NCBIfam" id="TIGR02352">
    <property type="entry name" value="thiamin_ThiO"/>
    <property type="match status" value="1"/>
</dbReference>
<dbReference type="PANTHER" id="PTHR13847">
    <property type="entry name" value="SARCOSINE DEHYDROGENASE-RELATED"/>
    <property type="match status" value="1"/>
</dbReference>
<dbReference type="Gene3D" id="3.30.9.10">
    <property type="entry name" value="D-Amino Acid Oxidase, subunit A, domain 2"/>
    <property type="match status" value="1"/>
</dbReference>
<dbReference type="InterPro" id="IPR036188">
    <property type="entry name" value="FAD/NAD-bd_sf"/>
</dbReference>
<gene>
    <name evidence="7" type="primary">thiO</name>
    <name evidence="7" type="ordered locus">SYNW2357</name>
</gene>
<dbReference type="PANTHER" id="PTHR13847:SF289">
    <property type="entry name" value="GLYCINE OXIDASE"/>
    <property type="match status" value="1"/>
</dbReference>
<dbReference type="eggNOG" id="COG0665">
    <property type="taxonomic scope" value="Bacteria"/>
</dbReference>
<dbReference type="KEGG" id="syw:SYNW2357"/>
<name>Q7U3S2_PARMW</name>
<evidence type="ECO:0000313" key="7">
    <source>
        <dbReference type="EMBL" id="CAE08872.1"/>
    </source>
</evidence>
<feature type="domain" description="FAD dependent oxidoreductase" evidence="6">
    <location>
        <begin position="13"/>
        <end position="348"/>
    </location>
</feature>
<organism evidence="7 8">
    <name type="scientific">Parasynechococcus marenigrum (strain WH8102)</name>
    <dbReference type="NCBI Taxonomy" id="84588"/>
    <lineage>
        <taxon>Bacteria</taxon>
        <taxon>Bacillati</taxon>
        <taxon>Cyanobacteriota</taxon>
        <taxon>Cyanophyceae</taxon>
        <taxon>Synechococcales</taxon>
        <taxon>Prochlorococcaceae</taxon>
        <taxon>Parasynechococcus</taxon>
        <taxon>Parasynechococcus marenigrum</taxon>
    </lineage>
</organism>
<dbReference type="GO" id="GO:0009228">
    <property type="term" value="P:thiamine biosynthetic process"/>
    <property type="evidence" value="ECO:0007669"/>
    <property type="project" value="UniProtKB-KW"/>
</dbReference>
<dbReference type="EC" id="1.4.3.19" evidence="5"/>
<dbReference type="EMBL" id="BX569695">
    <property type="protein sequence ID" value="CAE08872.1"/>
    <property type="molecule type" value="Genomic_DNA"/>
</dbReference>
<dbReference type="GO" id="GO:0005737">
    <property type="term" value="C:cytoplasm"/>
    <property type="evidence" value="ECO:0007669"/>
    <property type="project" value="TreeGrafter"/>
</dbReference>
<dbReference type="SUPFAM" id="SSF51971">
    <property type="entry name" value="Nucleotide-binding domain"/>
    <property type="match status" value="1"/>
</dbReference>
<keyword evidence="2" id="KW-0784">Thiamine biosynthesis</keyword>
<dbReference type="SUPFAM" id="SSF54373">
    <property type="entry name" value="FAD-linked reductases, C-terminal domain"/>
    <property type="match status" value="1"/>
</dbReference>
<dbReference type="Proteomes" id="UP000001422">
    <property type="component" value="Chromosome"/>
</dbReference>
<comment type="catalytic activity">
    <reaction evidence="4">
        <text>glycine + O2 + H2O = glyoxylate + H2O2 + NH4(+)</text>
        <dbReference type="Rhea" id="RHEA:11532"/>
        <dbReference type="ChEBI" id="CHEBI:15377"/>
        <dbReference type="ChEBI" id="CHEBI:15379"/>
        <dbReference type="ChEBI" id="CHEBI:16240"/>
        <dbReference type="ChEBI" id="CHEBI:28938"/>
        <dbReference type="ChEBI" id="CHEBI:36655"/>
        <dbReference type="ChEBI" id="CHEBI:57305"/>
        <dbReference type="EC" id="1.4.3.19"/>
    </reaction>
</comment>
<dbReference type="RefSeq" id="WP_011129210.1">
    <property type="nucleotide sequence ID" value="NC_005070.1"/>
</dbReference>
<evidence type="ECO:0000256" key="3">
    <source>
        <dbReference type="ARBA" id="ARBA00023002"/>
    </source>
</evidence>
<keyword evidence="8" id="KW-1185">Reference proteome</keyword>
<evidence type="ECO:0000256" key="4">
    <source>
        <dbReference type="ARBA" id="ARBA00049872"/>
    </source>
</evidence>
<dbReference type="Pfam" id="PF01266">
    <property type="entry name" value="DAO"/>
    <property type="match status" value="1"/>
</dbReference>
<dbReference type="GO" id="GO:0009229">
    <property type="term" value="P:thiamine diphosphate biosynthetic process"/>
    <property type="evidence" value="ECO:0007669"/>
    <property type="project" value="UniProtKB-UniPathway"/>
</dbReference>
<reference evidence="7 8" key="1">
    <citation type="journal article" date="2003" name="Nature">
        <title>The genome of a motile marine Synechococcus.</title>
        <authorList>
            <person name="Palenik B."/>
            <person name="Brahamsha B."/>
            <person name="Larimer F."/>
            <person name="Land M."/>
            <person name="Hauser L."/>
            <person name="Chain P."/>
            <person name="Lamerdin J."/>
            <person name="Regala W."/>
            <person name="Allen E.A."/>
            <person name="McCarren J."/>
            <person name="Paulsen I."/>
            <person name="Dufresne A."/>
            <person name="Partensky F."/>
            <person name="Webb E."/>
            <person name="Waterbury J."/>
        </authorList>
    </citation>
    <scope>NUCLEOTIDE SEQUENCE [LARGE SCALE GENOMIC DNA]</scope>
    <source>
        <strain evidence="7 8">WH8102</strain>
    </source>
</reference>